<proteinExistence type="predicted"/>
<reference evidence="2" key="1">
    <citation type="submission" date="2013-09" db="EMBL/GenBank/DDBJ databases">
        <title>The Genome Sequence of Anopheles maculatus species B.</title>
        <authorList>
            <consortium name="The Broad Institute Genomics Platform"/>
            <person name="Neafsey D.E."/>
            <person name="Besansky N."/>
            <person name="Howell P."/>
            <person name="Walton C."/>
            <person name="Young S.K."/>
            <person name="Zeng Q."/>
            <person name="Gargeya S."/>
            <person name="Fitzgerald M."/>
            <person name="Haas B."/>
            <person name="Abouelleil A."/>
            <person name="Allen A.W."/>
            <person name="Alvarado L."/>
            <person name="Arachchi H.M."/>
            <person name="Berlin A.M."/>
            <person name="Chapman S.B."/>
            <person name="Gainer-Dewar J."/>
            <person name="Goldberg J."/>
            <person name="Griggs A."/>
            <person name="Gujja S."/>
            <person name="Hansen M."/>
            <person name="Howarth C."/>
            <person name="Imamovic A."/>
            <person name="Ireland A."/>
            <person name="Larimer J."/>
            <person name="McCowan C."/>
            <person name="Murphy C."/>
            <person name="Pearson M."/>
            <person name="Poon T.W."/>
            <person name="Priest M."/>
            <person name="Roberts A."/>
            <person name="Saif S."/>
            <person name="Shea T."/>
            <person name="Sisk P."/>
            <person name="Sykes S."/>
            <person name="Wortman J."/>
            <person name="Nusbaum C."/>
            <person name="Birren B."/>
        </authorList>
    </citation>
    <scope>NUCLEOTIDE SEQUENCE [LARGE SCALE GENOMIC DNA]</scope>
    <source>
        <strain evidence="2">maculatus3</strain>
    </source>
</reference>
<evidence type="ECO:0000313" key="1">
    <source>
        <dbReference type="EnsemblMetazoa" id="AMAM023170-PA"/>
    </source>
</evidence>
<dbReference type="AlphaFoldDB" id="A0A182TAX7"/>
<dbReference type="VEuPathDB" id="VectorBase:AMAM023170"/>
<protein>
    <submittedName>
        <fullName evidence="1">Uncharacterized protein</fullName>
    </submittedName>
</protein>
<reference evidence="1" key="2">
    <citation type="submission" date="2020-05" db="UniProtKB">
        <authorList>
            <consortium name="EnsemblMetazoa"/>
        </authorList>
    </citation>
    <scope>IDENTIFICATION</scope>
    <source>
        <strain evidence="1">maculatus3</strain>
    </source>
</reference>
<evidence type="ECO:0000313" key="2">
    <source>
        <dbReference type="Proteomes" id="UP000075901"/>
    </source>
</evidence>
<organism evidence="1 2">
    <name type="scientific">Anopheles maculatus</name>
    <dbReference type="NCBI Taxonomy" id="74869"/>
    <lineage>
        <taxon>Eukaryota</taxon>
        <taxon>Metazoa</taxon>
        <taxon>Ecdysozoa</taxon>
        <taxon>Arthropoda</taxon>
        <taxon>Hexapoda</taxon>
        <taxon>Insecta</taxon>
        <taxon>Pterygota</taxon>
        <taxon>Neoptera</taxon>
        <taxon>Endopterygota</taxon>
        <taxon>Diptera</taxon>
        <taxon>Nematocera</taxon>
        <taxon>Culicoidea</taxon>
        <taxon>Culicidae</taxon>
        <taxon>Anophelinae</taxon>
        <taxon>Anopheles</taxon>
        <taxon>Anopheles maculatus group</taxon>
    </lineage>
</organism>
<keyword evidence="2" id="KW-1185">Reference proteome</keyword>
<accession>A0A182TAX7</accession>
<name>A0A182TAX7_9DIPT</name>
<dbReference type="Proteomes" id="UP000075901">
    <property type="component" value="Unassembled WGS sequence"/>
</dbReference>
<dbReference type="EnsemblMetazoa" id="AMAM023170-RA">
    <property type="protein sequence ID" value="AMAM023170-PA"/>
    <property type="gene ID" value="AMAM023170"/>
</dbReference>
<sequence length="125" mass="13882">MAIRSLRYMASVGANVPKPVTCIGIQQQQHNIARCISAQLAGGSTSSSQLWSGQTVRFFSGLQGEPTKRFDRIVAERNVSFSYANQVSPSANILPQRDNLWTLEWLPASRLLPKFRRFTVDDALG</sequence>